<evidence type="ECO:0000313" key="4">
    <source>
        <dbReference type="Proteomes" id="UP000663848"/>
    </source>
</evidence>
<keyword evidence="2" id="KW-0812">Transmembrane</keyword>
<reference evidence="3" key="1">
    <citation type="submission" date="2021-02" db="EMBL/GenBank/DDBJ databases">
        <authorList>
            <person name="Nowell W R."/>
        </authorList>
    </citation>
    <scope>NUCLEOTIDE SEQUENCE</scope>
</reference>
<evidence type="ECO:0000256" key="1">
    <source>
        <dbReference type="SAM" id="MobiDB-lite"/>
    </source>
</evidence>
<keyword evidence="2" id="KW-1133">Transmembrane helix</keyword>
<sequence length="96" mass="10779">KEPLLQPASTVTATEPRHSSLSIWISISLLLLILYIVYRRRQNKSDDDTEKDEQTVAAIDENISTRDQSEYRLSAVPALPTIVEENPITLTPSNSN</sequence>
<dbReference type="Proteomes" id="UP000663848">
    <property type="component" value="Unassembled WGS sequence"/>
</dbReference>
<feature type="non-terminal residue" evidence="3">
    <location>
        <position position="96"/>
    </location>
</feature>
<name>A0A822D1V5_9BILA</name>
<accession>A0A822D1V5</accession>
<feature type="transmembrane region" description="Helical" evidence="2">
    <location>
        <begin position="20"/>
        <end position="38"/>
    </location>
</feature>
<keyword evidence="2" id="KW-0472">Membrane</keyword>
<protein>
    <submittedName>
        <fullName evidence="3">Uncharacterized protein</fullName>
    </submittedName>
</protein>
<organism evidence="3 4">
    <name type="scientific">Rotaria socialis</name>
    <dbReference type="NCBI Taxonomy" id="392032"/>
    <lineage>
        <taxon>Eukaryota</taxon>
        <taxon>Metazoa</taxon>
        <taxon>Spiralia</taxon>
        <taxon>Gnathifera</taxon>
        <taxon>Rotifera</taxon>
        <taxon>Eurotatoria</taxon>
        <taxon>Bdelloidea</taxon>
        <taxon>Philodinida</taxon>
        <taxon>Philodinidae</taxon>
        <taxon>Rotaria</taxon>
    </lineage>
</organism>
<feature type="non-terminal residue" evidence="3">
    <location>
        <position position="1"/>
    </location>
</feature>
<dbReference type="EMBL" id="CAJOBR010055186">
    <property type="protein sequence ID" value="CAF5059987.1"/>
    <property type="molecule type" value="Genomic_DNA"/>
</dbReference>
<evidence type="ECO:0000313" key="3">
    <source>
        <dbReference type="EMBL" id="CAF5059987.1"/>
    </source>
</evidence>
<evidence type="ECO:0000256" key="2">
    <source>
        <dbReference type="SAM" id="Phobius"/>
    </source>
</evidence>
<dbReference type="AlphaFoldDB" id="A0A822D1V5"/>
<proteinExistence type="predicted"/>
<gene>
    <name evidence="3" type="ORF">QYT958_LOCUS42597</name>
</gene>
<comment type="caution">
    <text evidence="3">The sequence shown here is derived from an EMBL/GenBank/DDBJ whole genome shotgun (WGS) entry which is preliminary data.</text>
</comment>
<feature type="region of interest" description="Disordered" evidence="1">
    <location>
        <begin position="43"/>
        <end position="63"/>
    </location>
</feature>